<accession>A0ABX8RE92</accession>
<evidence type="ECO:0000256" key="1">
    <source>
        <dbReference type="SAM" id="Phobius"/>
    </source>
</evidence>
<sequence length="73" mass="8170">MRNYSNIFKNLALLTHIGILMIIPIFGAVYLGNLVDQKLGTNNIFLIAFIILGVGSGFLNVYKVVMKDIKKKK</sequence>
<name>A0ABX8RE92_9CLOT</name>
<organism evidence="2 3">
    <name type="scientific">Crassaminicella indica</name>
    <dbReference type="NCBI Taxonomy" id="2855394"/>
    <lineage>
        <taxon>Bacteria</taxon>
        <taxon>Bacillati</taxon>
        <taxon>Bacillota</taxon>
        <taxon>Clostridia</taxon>
        <taxon>Eubacteriales</taxon>
        <taxon>Clostridiaceae</taxon>
        <taxon>Crassaminicella</taxon>
    </lineage>
</organism>
<proteinExistence type="predicted"/>
<dbReference type="Proteomes" id="UP000886818">
    <property type="component" value="Chromosome"/>
</dbReference>
<dbReference type="EMBL" id="CP078093">
    <property type="protein sequence ID" value="QXM06714.1"/>
    <property type="molecule type" value="Genomic_DNA"/>
</dbReference>
<dbReference type="RefSeq" id="WP_218283410.1">
    <property type="nucleotide sequence ID" value="NZ_CP078093.1"/>
</dbReference>
<protein>
    <submittedName>
        <fullName evidence="2">AtpZ/AtpI family protein</fullName>
    </submittedName>
</protein>
<evidence type="ECO:0000313" key="3">
    <source>
        <dbReference type="Proteomes" id="UP000886818"/>
    </source>
</evidence>
<keyword evidence="1" id="KW-1133">Transmembrane helix</keyword>
<evidence type="ECO:0000313" key="2">
    <source>
        <dbReference type="EMBL" id="QXM06714.1"/>
    </source>
</evidence>
<feature type="transmembrane region" description="Helical" evidence="1">
    <location>
        <begin position="44"/>
        <end position="65"/>
    </location>
</feature>
<keyword evidence="3" id="KW-1185">Reference proteome</keyword>
<keyword evidence="1" id="KW-0472">Membrane</keyword>
<reference evidence="2" key="1">
    <citation type="submission" date="2021-07" db="EMBL/GenBank/DDBJ databases">
        <title>Complete genome sequence of Crassaminicella sp. 143-21, isolated from a deep-sea hydrothermal vent.</title>
        <authorList>
            <person name="Li X."/>
        </authorList>
    </citation>
    <scope>NUCLEOTIDE SEQUENCE</scope>
    <source>
        <strain evidence="2">143-21</strain>
    </source>
</reference>
<gene>
    <name evidence="2" type="ORF">KVH43_03045</name>
</gene>
<feature type="transmembrane region" description="Helical" evidence="1">
    <location>
        <begin position="12"/>
        <end position="32"/>
    </location>
</feature>
<dbReference type="Pfam" id="PF09527">
    <property type="entry name" value="ATPase_gene1"/>
    <property type="match status" value="1"/>
</dbReference>
<dbReference type="InterPro" id="IPR032820">
    <property type="entry name" value="ATPase_put"/>
</dbReference>
<keyword evidence="1" id="KW-0812">Transmembrane</keyword>